<reference evidence="1 2" key="1">
    <citation type="submission" date="2023-03" db="EMBL/GenBank/DDBJ databases">
        <title>Host association and intracellularity evolved multiple times independently in the Rickettsiales.</title>
        <authorList>
            <person name="Castelli M."/>
            <person name="Nardi T."/>
            <person name="Gammuto L."/>
            <person name="Bellinzona G."/>
            <person name="Sabaneyeva E."/>
            <person name="Potekhin A."/>
            <person name="Serra V."/>
            <person name="Petroni G."/>
            <person name="Sassera D."/>
        </authorList>
    </citation>
    <scope>NUCLEOTIDE SEQUENCE [LARGE SCALE GENOMIC DNA]</scope>
    <source>
        <strain evidence="1 2">Sr 2-6</strain>
    </source>
</reference>
<dbReference type="InterPro" id="IPR036390">
    <property type="entry name" value="WH_DNA-bd_sf"/>
</dbReference>
<protein>
    <recommendedName>
        <fullName evidence="3">Transcriptional regulator</fullName>
    </recommendedName>
</protein>
<sequence>MTNIDKKQISQAIDSYPLLTKNAKKVLKVLVMFDQLVSAESLITTSSLSKQAVYPILKKLHSIGMINKVKKESTYYLFEANKTKLSEIIDLYVKTENIKKQNA</sequence>
<dbReference type="EMBL" id="JARJFB010000014">
    <property type="protein sequence ID" value="MEA0970371.1"/>
    <property type="molecule type" value="Genomic_DNA"/>
</dbReference>
<gene>
    <name evidence="1" type="ORF">Megvenef_00330</name>
</gene>
<organism evidence="1 2">
    <name type="scientific">Candidatus Megaera venefica</name>
    <dbReference type="NCBI Taxonomy" id="2055910"/>
    <lineage>
        <taxon>Bacteria</taxon>
        <taxon>Pseudomonadati</taxon>
        <taxon>Pseudomonadota</taxon>
        <taxon>Alphaproteobacteria</taxon>
        <taxon>Rickettsiales</taxon>
        <taxon>Rickettsiaceae</taxon>
        <taxon>Candidatus Megaera</taxon>
    </lineage>
</organism>
<dbReference type="Proteomes" id="UP001291687">
    <property type="component" value="Unassembled WGS sequence"/>
</dbReference>
<accession>A0ABU5NB41</accession>
<dbReference type="RefSeq" id="WP_322776273.1">
    <property type="nucleotide sequence ID" value="NZ_JARJFB010000014.1"/>
</dbReference>
<comment type="caution">
    <text evidence="1">The sequence shown here is derived from an EMBL/GenBank/DDBJ whole genome shotgun (WGS) entry which is preliminary data.</text>
</comment>
<proteinExistence type="predicted"/>
<dbReference type="SUPFAM" id="SSF46785">
    <property type="entry name" value="Winged helix' DNA-binding domain"/>
    <property type="match status" value="1"/>
</dbReference>
<evidence type="ECO:0000313" key="1">
    <source>
        <dbReference type="EMBL" id="MEA0970371.1"/>
    </source>
</evidence>
<evidence type="ECO:0008006" key="3">
    <source>
        <dbReference type="Google" id="ProtNLM"/>
    </source>
</evidence>
<evidence type="ECO:0000313" key="2">
    <source>
        <dbReference type="Proteomes" id="UP001291687"/>
    </source>
</evidence>
<name>A0ABU5NB41_9RICK</name>
<keyword evidence="2" id="KW-1185">Reference proteome</keyword>